<keyword evidence="3" id="KW-1185">Reference proteome</keyword>
<dbReference type="AlphaFoldDB" id="A0A4Z2HBA0"/>
<sequence>MAAGPPPAKACGATARRPGGGTNPATHSERAGVDSLWERGGGRSPAARSPAIVVVSRETKSARRDKKMASVAGSRGRSTQRRSSGNAPHFVSPPRPSCPPPPLGAPPRSLF</sequence>
<organism evidence="2 3">
    <name type="scientific">Liparis tanakae</name>
    <name type="common">Tanaka's snailfish</name>
    <dbReference type="NCBI Taxonomy" id="230148"/>
    <lineage>
        <taxon>Eukaryota</taxon>
        <taxon>Metazoa</taxon>
        <taxon>Chordata</taxon>
        <taxon>Craniata</taxon>
        <taxon>Vertebrata</taxon>
        <taxon>Euteleostomi</taxon>
        <taxon>Actinopterygii</taxon>
        <taxon>Neopterygii</taxon>
        <taxon>Teleostei</taxon>
        <taxon>Neoteleostei</taxon>
        <taxon>Acanthomorphata</taxon>
        <taxon>Eupercaria</taxon>
        <taxon>Perciformes</taxon>
        <taxon>Cottioidei</taxon>
        <taxon>Cottales</taxon>
        <taxon>Liparidae</taxon>
        <taxon>Liparis</taxon>
    </lineage>
</organism>
<comment type="caution">
    <text evidence="2">The sequence shown here is derived from an EMBL/GenBank/DDBJ whole genome shotgun (WGS) entry which is preliminary data.</text>
</comment>
<accession>A0A4Z2HBA0</accession>
<dbReference type="EMBL" id="SRLO01000281">
    <property type="protein sequence ID" value="TNN63036.1"/>
    <property type="molecule type" value="Genomic_DNA"/>
</dbReference>
<feature type="region of interest" description="Disordered" evidence="1">
    <location>
        <begin position="1"/>
        <end position="111"/>
    </location>
</feature>
<evidence type="ECO:0000256" key="1">
    <source>
        <dbReference type="SAM" id="MobiDB-lite"/>
    </source>
</evidence>
<feature type="compositionally biased region" description="Basic and acidic residues" evidence="1">
    <location>
        <begin position="27"/>
        <end position="41"/>
    </location>
</feature>
<gene>
    <name evidence="2" type="ORF">EYF80_026764</name>
</gene>
<name>A0A4Z2HBA0_9TELE</name>
<feature type="compositionally biased region" description="Pro residues" evidence="1">
    <location>
        <begin position="91"/>
        <end position="105"/>
    </location>
</feature>
<protein>
    <submittedName>
        <fullName evidence="2">Uncharacterized protein</fullName>
    </submittedName>
</protein>
<proteinExistence type="predicted"/>
<evidence type="ECO:0000313" key="2">
    <source>
        <dbReference type="EMBL" id="TNN63036.1"/>
    </source>
</evidence>
<feature type="compositionally biased region" description="Low complexity" evidence="1">
    <location>
        <begin position="73"/>
        <end position="90"/>
    </location>
</feature>
<reference evidence="2 3" key="1">
    <citation type="submission" date="2019-03" db="EMBL/GenBank/DDBJ databases">
        <title>First draft genome of Liparis tanakae, snailfish: a comprehensive survey of snailfish specific genes.</title>
        <authorList>
            <person name="Kim W."/>
            <person name="Song I."/>
            <person name="Jeong J.-H."/>
            <person name="Kim D."/>
            <person name="Kim S."/>
            <person name="Ryu S."/>
            <person name="Song J.Y."/>
            <person name="Lee S.K."/>
        </authorList>
    </citation>
    <scope>NUCLEOTIDE SEQUENCE [LARGE SCALE GENOMIC DNA]</scope>
    <source>
        <tissue evidence="2">Muscle</tissue>
    </source>
</reference>
<evidence type="ECO:0000313" key="3">
    <source>
        <dbReference type="Proteomes" id="UP000314294"/>
    </source>
</evidence>
<dbReference type="Proteomes" id="UP000314294">
    <property type="component" value="Unassembled WGS sequence"/>
</dbReference>